<organism evidence="2 3">
    <name type="scientific">Candidatus Methylumidiphilus alinenensis</name>
    <dbReference type="NCBI Taxonomy" id="2202197"/>
    <lineage>
        <taxon>Bacteria</taxon>
        <taxon>Pseudomonadati</taxon>
        <taxon>Pseudomonadota</taxon>
        <taxon>Gammaproteobacteria</taxon>
        <taxon>Methylococcales</taxon>
        <taxon>Candidatus Methylumidiphilus</taxon>
    </lineage>
</organism>
<accession>A0A2W4QUN7</accession>
<evidence type="ECO:0000256" key="1">
    <source>
        <dbReference type="SAM" id="MobiDB-lite"/>
    </source>
</evidence>
<name>A0A2W4QUN7_9GAMM</name>
<reference evidence="2 3" key="1">
    <citation type="journal article" date="2018" name="Aquat. Microb. Ecol.">
        <title>Gammaproteobacterial methanotrophs dominate.</title>
        <authorList>
            <person name="Rissanen A.J."/>
            <person name="Saarenheimo J."/>
            <person name="Tiirola M."/>
            <person name="Peura S."/>
            <person name="Aalto S.L."/>
            <person name="Karvinen A."/>
            <person name="Nykanen H."/>
        </authorList>
    </citation>
    <scope>NUCLEOTIDE SEQUENCE [LARGE SCALE GENOMIC DNA]</scope>
    <source>
        <strain evidence="2">AMbin10</strain>
    </source>
</reference>
<dbReference type="Proteomes" id="UP000249396">
    <property type="component" value="Unassembled WGS sequence"/>
</dbReference>
<dbReference type="EMBL" id="QJPH01000396">
    <property type="protein sequence ID" value="PZN75183.1"/>
    <property type="molecule type" value="Genomic_DNA"/>
</dbReference>
<evidence type="ECO:0000313" key="2">
    <source>
        <dbReference type="EMBL" id="PZN75183.1"/>
    </source>
</evidence>
<protein>
    <submittedName>
        <fullName evidence="2">Uncharacterized protein</fullName>
    </submittedName>
</protein>
<gene>
    <name evidence="2" type="ORF">DM484_19420</name>
</gene>
<evidence type="ECO:0000313" key="3">
    <source>
        <dbReference type="Proteomes" id="UP000249396"/>
    </source>
</evidence>
<feature type="region of interest" description="Disordered" evidence="1">
    <location>
        <begin position="1"/>
        <end position="33"/>
    </location>
</feature>
<proteinExistence type="predicted"/>
<dbReference type="AlphaFoldDB" id="A0A2W4QUN7"/>
<comment type="caution">
    <text evidence="2">The sequence shown here is derived from an EMBL/GenBank/DDBJ whole genome shotgun (WGS) entry which is preliminary data.</text>
</comment>
<sequence>MKSLLDLFRKTKPSTASPVQRNMAANPDDEEIPRYPPFAKGLPAASVDRVLASQSELVGSIRHTLGLPNATFNSVVMPVIGRLPECG</sequence>